<dbReference type="InterPro" id="IPR000866">
    <property type="entry name" value="AhpC/TSA"/>
</dbReference>
<evidence type="ECO:0000256" key="10">
    <source>
        <dbReference type="ARBA" id="ARBA00042639"/>
    </source>
</evidence>
<evidence type="ECO:0000256" key="1">
    <source>
        <dbReference type="ARBA" id="ARBA00003330"/>
    </source>
</evidence>
<keyword evidence="4" id="KW-0049">Antioxidant</keyword>
<evidence type="ECO:0000256" key="8">
    <source>
        <dbReference type="ARBA" id="ARBA00032824"/>
    </source>
</evidence>
<evidence type="ECO:0000256" key="11">
    <source>
        <dbReference type="ARBA" id="ARBA00049091"/>
    </source>
</evidence>
<feature type="signal peptide" evidence="12">
    <location>
        <begin position="1"/>
        <end position="19"/>
    </location>
</feature>
<comment type="similarity">
    <text evidence="9">Belongs to the peroxiredoxin family. BCP/PrxQ subfamily.</text>
</comment>
<dbReference type="GO" id="GO:0140824">
    <property type="term" value="F:thioredoxin-dependent peroxiredoxin activity"/>
    <property type="evidence" value="ECO:0007669"/>
    <property type="project" value="UniProtKB-EC"/>
</dbReference>
<protein>
    <recommendedName>
        <fullName evidence="2">thioredoxin-dependent peroxiredoxin</fullName>
        <ecNumber evidence="2">1.11.1.24</ecNumber>
    </recommendedName>
    <alternativeName>
        <fullName evidence="8">Thioredoxin peroxidase</fullName>
    </alternativeName>
    <alternativeName>
        <fullName evidence="10">Thioredoxin-dependent peroxiredoxin Bcp</fullName>
    </alternativeName>
</protein>
<dbReference type="InterPro" id="IPR036249">
    <property type="entry name" value="Thioredoxin-like_sf"/>
</dbReference>
<keyword evidence="6" id="KW-1015">Disulfide bond</keyword>
<dbReference type="PANTHER" id="PTHR42801">
    <property type="entry name" value="THIOREDOXIN-DEPENDENT PEROXIDE REDUCTASE"/>
    <property type="match status" value="1"/>
</dbReference>
<evidence type="ECO:0000256" key="5">
    <source>
        <dbReference type="ARBA" id="ARBA00023002"/>
    </source>
</evidence>
<dbReference type="SUPFAM" id="SSF52833">
    <property type="entry name" value="Thioredoxin-like"/>
    <property type="match status" value="1"/>
</dbReference>
<keyword evidence="5 14" id="KW-0560">Oxidoreductase</keyword>
<keyword evidence="7" id="KW-0676">Redox-active center</keyword>
<dbReference type="PROSITE" id="PS51257">
    <property type="entry name" value="PROKAR_LIPOPROTEIN"/>
    <property type="match status" value="1"/>
</dbReference>
<organism evidence="14 15">
    <name type="scientific">Uliginosibacterium silvisoli</name>
    <dbReference type="NCBI Taxonomy" id="3114758"/>
    <lineage>
        <taxon>Bacteria</taxon>
        <taxon>Pseudomonadati</taxon>
        <taxon>Pseudomonadota</taxon>
        <taxon>Betaproteobacteria</taxon>
        <taxon>Rhodocyclales</taxon>
        <taxon>Zoogloeaceae</taxon>
        <taxon>Uliginosibacterium</taxon>
    </lineage>
</organism>
<keyword evidence="15" id="KW-1185">Reference proteome</keyword>
<evidence type="ECO:0000256" key="12">
    <source>
        <dbReference type="SAM" id="SignalP"/>
    </source>
</evidence>
<sequence>MLNLRKCVASILAAGAAMAACAETPAVGSLAPDFSLQDQQLQVRKLTDFRGKWLVLYFYPKDDTPGCTTEACSFRDGQALISALGAQVVGVSIDDTSSHSAFAEKHKLPFPLLADTDGRVAARYGALSDWKVVKFAKRETFLIDPKGVVRKAYLNVDADTHAAQVLADLRTLVGK</sequence>
<evidence type="ECO:0000256" key="6">
    <source>
        <dbReference type="ARBA" id="ARBA00023157"/>
    </source>
</evidence>
<dbReference type="EC" id="1.11.1.24" evidence="2"/>
<comment type="function">
    <text evidence="1">Thiol-specific peroxidase that catalyzes the reduction of hydrogen peroxide and organic hydroperoxides to water and alcohols, respectively. Plays a role in cell protection against oxidative stress by detoxifying peroxides and as sensor of hydrogen peroxide-mediated signaling events.</text>
</comment>
<evidence type="ECO:0000259" key="13">
    <source>
        <dbReference type="PROSITE" id="PS51352"/>
    </source>
</evidence>
<dbReference type="EMBL" id="JAYXHS010000004">
    <property type="protein sequence ID" value="MEC5387655.1"/>
    <property type="molecule type" value="Genomic_DNA"/>
</dbReference>
<comment type="caution">
    <text evidence="14">The sequence shown here is derived from an EMBL/GenBank/DDBJ whole genome shotgun (WGS) entry which is preliminary data.</text>
</comment>
<keyword evidence="3 14" id="KW-0575">Peroxidase</keyword>
<evidence type="ECO:0000256" key="9">
    <source>
        <dbReference type="ARBA" id="ARBA00038489"/>
    </source>
</evidence>
<dbReference type="CDD" id="cd03017">
    <property type="entry name" value="PRX_BCP"/>
    <property type="match status" value="1"/>
</dbReference>
<dbReference type="Gene3D" id="3.40.30.10">
    <property type="entry name" value="Glutaredoxin"/>
    <property type="match status" value="1"/>
</dbReference>
<dbReference type="PANTHER" id="PTHR42801:SF4">
    <property type="entry name" value="AHPC_TSA FAMILY PROTEIN"/>
    <property type="match status" value="1"/>
</dbReference>
<evidence type="ECO:0000256" key="3">
    <source>
        <dbReference type="ARBA" id="ARBA00022559"/>
    </source>
</evidence>
<dbReference type="InterPro" id="IPR013766">
    <property type="entry name" value="Thioredoxin_domain"/>
</dbReference>
<name>A0ABU6K7H4_9RHOO</name>
<comment type="catalytic activity">
    <reaction evidence="11">
        <text>a hydroperoxide + [thioredoxin]-dithiol = an alcohol + [thioredoxin]-disulfide + H2O</text>
        <dbReference type="Rhea" id="RHEA:62620"/>
        <dbReference type="Rhea" id="RHEA-COMP:10698"/>
        <dbReference type="Rhea" id="RHEA-COMP:10700"/>
        <dbReference type="ChEBI" id="CHEBI:15377"/>
        <dbReference type="ChEBI" id="CHEBI:29950"/>
        <dbReference type="ChEBI" id="CHEBI:30879"/>
        <dbReference type="ChEBI" id="CHEBI:35924"/>
        <dbReference type="ChEBI" id="CHEBI:50058"/>
        <dbReference type="EC" id="1.11.1.24"/>
    </reaction>
</comment>
<evidence type="ECO:0000313" key="14">
    <source>
        <dbReference type="EMBL" id="MEC5387655.1"/>
    </source>
</evidence>
<gene>
    <name evidence="14" type="ORF">VVD49_18120</name>
</gene>
<feature type="chain" id="PRO_5047259749" description="thioredoxin-dependent peroxiredoxin" evidence="12">
    <location>
        <begin position="20"/>
        <end position="175"/>
    </location>
</feature>
<accession>A0ABU6K7H4</accession>
<keyword evidence="12" id="KW-0732">Signal</keyword>
<proteinExistence type="inferred from homology"/>
<dbReference type="Proteomes" id="UP001331561">
    <property type="component" value="Unassembled WGS sequence"/>
</dbReference>
<reference evidence="14 15" key="1">
    <citation type="submission" date="2024-01" db="EMBL/GenBank/DDBJ databases">
        <title>Uliginosibacterium soil sp. nov.</title>
        <authorList>
            <person name="Lv Y."/>
        </authorList>
    </citation>
    <scope>NUCLEOTIDE SEQUENCE [LARGE SCALE GENOMIC DNA]</scope>
    <source>
        <strain evidence="14 15">H3</strain>
    </source>
</reference>
<feature type="domain" description="Thioredoxin" evidence="13">
    <location>
        <begin position="25"/>
        <end position="174"/>
    </location>
</feature>
<evidence type="ECO:0000313" key="15">
    <source>
        <dbReference type="Proteomes" id="UP001331561"/>
    </source>
</evidence>
<dbReference type="RefSeq" id="WP_327600631.1">
    <property type="nucleotide sequence ID" value="NZ_JAYXHS010000004.1"/>
</dbReference>
<evidence type="ECO:0000256" key="7">
    <source>
        <dbReference type="ARBA" id="ARBA00023284"/>
    </source>
</evidence>
<dbReference type="PROSITE" id="PS51352">
    <property type="entry name" value="THIOREDOXIN_2"/>
    <property type="match status" value="1"/>
</dbReference>
<evidence type="ECO:0000256" key="4">
    <source>
        <dbReference type="ARBA" id="ARBA00022862"/>
    </source>
</evidence>
<dbReference type="InterPro" id="IPR050924">
    <property type="entry name" value="Peroxiredoxin_BCP/PrxQ"/>
</dbReference>
<dbReference type="Pfam" id="PF00578">
    <property type="entry name" value="AhpC-TSA"/>
    <property type="match status" value="1"/>
</dbReference>
<evidence type="ECO:0000256" key="2">
    <source>
        <dbReference type="ARBA" id="ARBA00013017"/>
    </source>
</evidence>